<accession>A0A098G3D8</accession>
<gene>
    <name evidence="3" type="ORF">LFA_1072</name>
</gene>
<keyword evidence="1" id="KW-0175">Coiled coil</keyword>
<dbReference type="RefSeq" id="WP_045095161.1">
    <property type="nucleotide sequence ID" value="NZ_LN614827.1"/>
</dbReference>
<dbReference type="Proteomes" id="UP000032430">
    <property type="component" value="Chromosome I"/>
</dbReference>
<evidence type="ECO:0000256" key="1">
    <source>
        <dbReference type="SAM" id="Coils"/>
    </source>
</evidence>
<evidence type="ECO:0000313" key="4">
    <source>
        <dbReference type="Proteomes" id="UP000032430"/>
    </source>
</evidence>
<reference evidence="4" key="1">
    <citation type="submission" date="2014-09" db="EMBL/GenBank/DDBJ databases">
        <authorList>
            <person name="Gomez-Valero L."/>
        </authorList>
    </citation>
    <scope>NUCLEOTIDE SEQUENCE [LARGE SCALE GENOMIC DNA]</scope>
    <source>
        <strain evidence="4">ATCC700992</strain>
    </source>
</reference>
<protein>
    <submittedName>
        <fullName evidence="3">Uncharacterized protein</fullName>
    </submittedName>
</protein>
<proteinExistence type="predicted"/>
<feature type="coiled-coil region" evidence="1">
    <location>
        <begin position="144"/>
        <end position="171"/>
    </location>
</feature>
<dbReference type="EMBL" id="LN614827">
    <property type="protein sequence ID" value="CEG56509.1"/>
    <property type="molecule type" value="Genomic_DNA"/>
</dbReference>
<name>A0A098G3D8_9GAMM</name>
<sequence>MSYEKNVAKIRKKKQLEQFKLGKAVTLVTPKISKIPGKIYSDEFDYYSKKEIKTSATEAVHIIEKNGKFKTLIYHTRKDTIEKLKQHGLLPAETPISQAIIKLGEYRQIVLTRAYETHEVTSLYKEKISLLDFSQDLLTVLEPIECMTNTLDEYQHEQQKIELQVKINEARRKLIKYKIIHRNTLSSLLVYDKNVFHKMETLYEELEKNLQIISGKIKNASPQEVEILLKPTGPNSIHTQVKNMGMAIITKIQEFNQNLVYSRQAKSFFRGELHVACENALQAIQSYEADPHNPILASHQGNFEDIIDNLAIDFSDLDEEKAKQVIYTINEISGYGIQYKDGEYLLNGIPLNDFAFNQQRTTWKNFSILNLLSRLVRGSAYFLTSLIIDLPVALFTALFTFDLVKIPSLSTFLFPYKLQNNTTSLIKEIFDSCSFKSTSFGTTKGRQLALLAINLLKDVGRTCLDIASHLVIGFYDILLDAKIKFKKVDRTDQCQIILSETKSSLNNIHEKTLQLLAPFEEQEKSIVQQSNSENADSIFITSDKIANVPYHLSAGEWTDLLNFISDKMKTSIDEGITYSLAKHPFKTNLILLMQLGAMLSMMAPAALPLVTQIYTQLLSLLKNAVPQSILNVITQIANNDAVQYFLVIEMLENTMGINQPLGINSMDCEPHQEALNSNLNQLNLSKKLLLQIEFFQILVNQKDSLQYLSHREKRALLMMLEELFNDIKNKRDFIKGISAFLYPPTKKTSLNRTLIIITDYIPLIVRCFLSPLTWSLKPWQELGQKIIKDVTRVLHALSRMCNTLFNMMVRVIIRAPGDMVVNEIAARAEGMLGNNEHNVSQISYLLSQHCNQSTEFIRQTASIGIDVLRHSAEVPAQQTTFKNISSYLNTGGFFAHETQEGTELDSAQDLTQRVRKALDNVRHEEVEPSAAEEAVVKNSSPSPFQT</sequence>
<evidence type="ECO:0000256" key="2">
    <source>
        <dbReference type="SAM" id="MobiDB-lite"/>
    </source>
</evidence>
<dbReference type="HOGENOM" id="CLU_354808_0_0_6"/>
<dbReference type="KEGG" id="lfa:LFA_1072"/>
<organism evidence="3 4">
    <name type="scientific">Legionella fallonii LLAP-10</name>
    <dbReference type="NCBI Taxonomy" id="1212491"/>
    <lineage>
        <taxon>Bacteria</taxon>
        <taxon>Pseudomonadati</taxon>
        <taxon>Pseudomonadota</taxon>
        <taxon>Gammaproteobacteria</taxon>
        <taxon>Legionellales</taxon>
        <taxon>Legionellaceae</taxon>
        <taxon>Legionella</taxon>
    </lineage>
</organism>
<evidence type="ECO:0000313" key="3">
    <source>
        <dbReference type="EMBL" id="CEG56509.1"/>
    </source>
</evidence>
<dbReference type="OrthoDB" id="5630399at2"/>
<keyword evidence="4" id="KW-1185">Reference proteome</keyword>
<dbReference type="AlphaFoldDB" id="A0A098G3D8"/>
<feature type="region of interest" description="Disordered" evidence="2">
    <location>
        <begin position="921"/>
        <end position="946"/>
    </location>
</feature>
<feature type="compositionally biased region" description="Polar residues" evidence="2">
    <location>
        <begin position="937"/>
        <end position="946"/>
    </location>
</feature>